<evidence type="ECO:0000313" key="9">
    <source>
        <dbReference type="EMBL" id="KAF5377070.1"/>
    </source>
</evidence>
<dbReference type="PANTHER" id="PTHR14456:SF2">
    <property type="entry name" value="INOSITOL-PENTAKISPHOSPHATE 2-KINASE"/>
    <property type="match status" value="1"/>
</dbReference>
<keyword evidence="7 8" id="KW-0067">ATP-binding</keyword>
<sequence>MSFSLPSHWKYLSEGASTIVLTYNGPDSLFQTKILRIRKDDDSISNDELPLLLFQREIVPCLIPEQHLIHVEIISVAKSWLESLALLCADSRPTWRTDKIAVSRTEALLAPNLVASPITVEIKPKWSFLKGESPRTCRYCMHASTRGWATSYCPLDLFSSSPERIKRALYGLYDAWAAGASNQNNLRLFVGGQIVSSNTLSSALQNNGLCSPFLLEDAIRQKFVDTLHVSLLNVESSSLLHTLKRLQRTLDNPGIAALDILWKEIFPESSSFADGFHQPTLDEWYEFVKKYTEQNSPAAKTDAEKLQYHMLSYLLSATFKDCSIMIMLPGLLDKTLSLPASSYPSRIILVDLDQKPVGRFRKWLDQDREILDEYNEMVKKGQTERKICIDDWVR</sequence>
<evidence type="ECO:0000313" key="10">
    <source>
        <dbReference type="Proteomes" id="UP000518752"/>
    </source>
</evidence>
<dbReference type="GO" id="GO:0005634">
    <property type="term" value="C:nucleus"/>
    <property type="evidence" value="ECO:0007669"/>
    <property type="project" value="TreeGrafter"/>
</dbReference>
<dbReference type="AlphaFoldDB" id="A0A8H5H619"/>
<keyword evidence="4 8" id="KW-0808">Transferase</keyword>
<proteinExistence type="predicted"/>
<comment type="caution">
    <text evidence="9">The sequence shown here is derived from an EMBL/GenBank/DDBJ whole genome shotgun (WGS) entry which is preliminary data.</text>
</comment>
<keyword evidence="5 8" id="KW-0547">Nucleotide-binding</keyword>
<comment type="function">
    <text evidence="8">Phosphorylates Ins(1,3,4,5,6)P5 at position 2 to form Ins(1,2,3,4,5,6)P6 (InsP6 or phytate).</text>
</comment>
<comment type="catalytic activity">
    <reaction evidence="1 8">
        <text>1D-myo-inositol 1,3,4,5,6-pentakisphosphate + ATP = 1D-myo-inositol hexakisphosphate + ADP + H(+)</text>
        <dbReference type="Rhea" id="RHEA:20313"/>
        <dbReference type="ChEBI" id="CHEBI:15378"/>
        <dbReference type="ChEBI" id="CHEBI:30616"/>
        <dbReference type="ChEBI" id="CHEBI:57733"/>
        <dbReference type="ChEBI" id="CHEBI:58130"/>
        <dbReference type="ChEBI" id="CHEBI:456216"/>
        <dbReference type="EC" id="2.7.1.158"/>
    </reaction>
</comment>
<name>A0A8H5H619_9AGAR</name>
<dbReference type="GO" id="GO:0035299">
    <property type="term" value="F:inositol-1,3,4,5,6-pentakisphosphate 2-kinase activity"/>
    <property type="evidence" value="ECO:0007669"/>
    <property type="project" value="UniProtKB-EC"/>
</dbReference>
<keyword evidence="6 8" id="KW-0418">Kinase</keyword>
<evidence type="ECO:0000256" key="3">
    <source>
        <dbReference type="ARBA" id="ARBA00014846"/>
    </source>
</evidence>
<dbReference type="Proteomes" id="UP000518752">
    <property type="component" value="Unassembled WGS sequence"/>
</dbReference>
<evidence type="ECO:0000256" key="6">
    <source>
        <dbReference type="ARBA" id="ARBA00022777"/>
    </source>
</evidence>
<accession>A0A8H5H619</accession>
<gene>
    <name evidence="9" type="ORF">D9757_007699</name>
</gene>
<evidence type="ECO:0000256" key="7">
    <source>
        <dbReference type="ARBA" id="ARBA00022840"/>
    </source>
</evidence>
<evidence type="ECO:0000256" key="8">
    <source>
        <dbReference type="RuleBase" id="RU364126"/>
    </source>
</evidence>
<evidence type="ECO:0000256" key="5">
    <source>
        <dbReference type="ARBA" id="ARBA00022741"/>
    </source>
</evidence>
<dbReference type="InterPro" id="IPR043001">
    <property type="entry name" value="IP5_2-K_N_lobe"/>
</dbReference>
<dbReference type="Gene3D" id="3.30.200.110">
    <property type="entry name" value="Inositol-pentakisphosphate 2-kinase, N-lobe"/>
    <property type="match status" value="2"/>
</dbReference>
<dbReference type="EC" id="2.7.1.158" evidence="2 8"/>
<dbReference type="GO" id="GO:0005524">
    <property type="term" value="F:ATP binding"/>
    <property type="evidence" value="ECO:0007669"/>
    <property type="project" value="UniProtKB-KW"/>
</dbReference>
<reference evidence="9 10" key="1">
    <citation type="journal article" date="2020" name="ISME J.">
        <title>Uncovering the hidden diversity of litter-decomposition mechanisms in mushroom-forming fungi.</title>
        <authorList>
            <person name="Floudas D."/>
            <person name="Bentzer J."/>
            <person name="Ahren D."/>
            <person name="Johansson T."/>
            <person name="Persson P."/>
            <person name="Tunlid A."/>
        </authorList>
    </citation>
    <scope>NUCLEOTIDE SEQUENCE [LARGE SCALE GENOMIC DNA]</scope>
    <source>
        <strain evidence="9 10">CBS 406.79</strain>
    </source>
</reference>
<dbReference type="GO" id="GO:0032958">
    <property type="term" value="P:inositol phosphate biosynthetic process"/>
    <property type="evidence" value="ECO:0007669"/>
    <property type="project" value="TreeGrafter"/>
</dbReference>
<comment type="domain">
    <text evidence="8">The EXKPK motif is conserved in inositol-pentakisphosphate 2-kinases of both family 1 and 2.</text>
</comment>
<protein>
    <recommendedName>
        <fullName evidence="3 8">Inositol-pentakisphosphate 2-kinase</fullName>
        <ecNumber evidence="2 8">2.7.1.158</ecNumber>
    </recommendedName>
</protein>
<dbReference type="PANTHER" id="PTHR14456">
    <property type="entry name" value="INOSITOL POLYPHOSPHATE KINASE 1"/>
    <property type="match status" value="1"/>
</dbReference>
<evidence type="ECO:0000256" key="1">
    <source>
        <dbReference type="ARBA" id="ARBA00001774"/>
    </source>
</evidence>
<organism evidence="9 10">
    <name type="scientific">Collybiopsis confluens</name>
    <dbReference type="NCBI Taxonomy" id="2823264"/>
    <lineage>
        <taxon>Eukaryota</taxon>
        <taxon>Fungi</taxon>
        <taxon>Dikarya</taxon>
        <taxon>Basidiomycota</taxon>
        <taxon>Agaricomycotina</taxon>
        <taxon>Agaricomycetes</taxon>
        <taxon>Agaricomycetidae</taxon>
        <taxon>Agaricales</taxon>
        <taxon>Marasmiineae</taxon>
        <taxon>Omphalotaceae</taxon>
        <taxon>Collybiopsis</taxon>
    </lineage>
</organism>
<keyword evidence="10" id="KW-1185">Reference proteome</keyword>
<evidence type="ECO:0000256" key="4">
    <source>
        <dbReference type="ARBA" id="ARBA00022679"/>
    </source>
</evidence>
<evidence type="ECO:0000256" key="2">
    <source>
        <dbReference type="ARBA" id="ARBA00012023"/>
    </source>
</evidence>
<dbReference type="EMBL" id="JAACJN010000086">
    <property type="protein sequence ID" value="KAF5377070.1"/>
    <property type="molecule type" value="Genomic_DNA"/>
</dbReference>
<dbReference type="Pfam" id="PF06090">
    <property type="entry name" value="Ins_P5_2-kin"/>
    <property type="match status" value="1"/>
</dbReference>
<dbReference type="OrthoDB" id="272370at2759"/>
<dbReference type="InterPro" id="IPR009286">
    <property type="entry name" value="Ins_P5_2-kin"/>
</dbReference>